<dbReference type="EMBL" id="BDIP01000722">
    <property type="protein sequence ID" value="GIQ82518.1"/>
    <property type="molecule type" value="Genomic_DNA"/>
</dbReference>
<keyword evidence="2" id="KW-1185">Reference proteome</keyword>
<name>A0A9K3CSN2_9EUKA</name>
<reference evidence="1 2" key="1">
    <citation type="journal article" date="2018" name="PLoS ONE">
        <title>The draft genome of Kipferlia bialata reveals reductive genome evolution in fornicate parasites.</title>
        <authorList>
            <person name="Tanifuji G."/>
            <person name="Takabayashi S."/>
            <person name="Kume K."/>
            <person name="Takagi M."/>
            <person name="Nakayama T."/>
            <person name="Kamikawa R."/>
            <person name="Inagaki Y."/>
            <person name="Hashimoto T."/>
        </authorList>
    </citation>
    <scope>NUCLEOTIDE SEQUENCE [LARGE SCALE GENOMIC DNA]</scope>
    <source>
        <strain evidence="1">NY0173</strain>
    </source>
</reference>
<sequence>MAPVDIVVIGSYIQDLVWTCEEFPVVGRDQSDLYHTCYQYSYHAQDAPLYGIGRAEDAPLYGIGRAEVQRRGQWLEQNLMLLDPDFQPRILEYQYTLADVSSLLLVISPQSAIMNPTALAELFKEARYEITTGSHKMQFPPIPCGMVERDMRQSFVTIETIEATFQEILEDVVREGIFKCFGAALSQDVDRRVDAMATQTERQQMRELLSVQRRPGVIKSISVDREALHAEVMIKVKGRGRRLLRMLDVMAAACLADTCIEYAGPWREMMREIDMANFVTPHTLNLDSVAKPIKPDDACISVGYSSITLDAAVSMLNQDPHNIWPYLQGNHATKVVTPKTVTTPLKVDVGPYPKYPVYLLPIRASRASRVDATHTEGEAVGEGEGEREGDWVVEGTFTPANVAMLKLHGLRALIRGFSEWRCTTHPVTHLLTEEAVVTHCVPEYMALLGPASRTLPHAFRVHATLMDTVHDRLNQRMSLSSATICRITGRDTYEAVLKSLESTEVTDNEPIYLPPSAVEECLDSELFTSEWDMLEEYQHFIFTLPESAYYGAAVTHLSEIKVQMQSVYETARVTSADRHAQLLTAAVVAAARRAKALKETVSVGIYSPKQGLAVQAILDNAIADVFEWEGCLQHIEDYCEALLSAGCYIPTQTHCDMARLSRFVKGLLDEVMAFEQRRLAGQKVMCQQLRGLAFWTSNLASNIVDRCRSLASLSYETLGLLASDEEEGTREIEDPRVFDFLFKPVSFPDDDSSVAIEIQPVRGNTPDAMVEDLLASSGLVVAFQAITGLPVLPRALTDGTSGTCIPKDILDTAMSKAKACQEGDREGKEGERETIEAIPPFKAYVRPTTKRNVSVEEVLSELLSALRAARSGIALIDTWAADLELPGVCVMPHLDSVPGHPTLMHRCATLLRQGTDIEILLSSVSMERQDAEGIDHALSEMTNLP</sequence>
<accession>A0A9K3CSN2</accession>
<comment type="caution">
    <text evidence="1">The sequence shown here is derived from an EMBL/GenBank/DDBJ whole genome shotgun (WGS) entry which is preliminary data.</text>
</comment>
<evidence type="ECO:0000313" key="1">
    <source>
        <dbReference type="EMBL" id="GIQ82518.1"/>
    </source>
</evidence>
<dbReference type="Proteomes" id="UP000265618">
    <property type="component" value="Unassembled WGS sequence"/>
</dbReference>
<organism evidence="1 2">
    <name type="scientific">Kipferlia bialata</name>
    <dbReference type="NCBI Taxonomy" id="797122"/>
    <lineage>
        <taxon>Eukaryota</taxon>
        <taxon>Metamonada</taxon>
        <taxon>Carpediemonas-like organisms</taxon>
        <taxon>Kipferlia</taxon>
    </lineage>
</organism>
<dbReference type="AlphaFoldDB" id="A0A9K3CSN2"/>
<protein>
    <submittedName>
        <fullName evidence="1">Uncharacterized protein</fullName>
    </submittedName>
</protein>
<gene>
    <name evidence="1" type="ORF">KIPB_003674</name>
</gene>
<proteinExistence type="predicted"/>
<evidence type="ECO:0000313" key="2">
    <source>
        <dbReference type="Proteomes" id="UP000265618"/>
    </source>
</evidence>